<name>A0ABP5LIV1_9ACTN</name>
<protein>
    <recommendedName>
        <fullName evidence="5">JmjC domain-containing protein</fullName>
    </recommendedName>
</protein>
<evidence type="ECO:0000259" key="5">
    <source>
        <dbReference type="PROSITE" id="PS51184"/>
    </source>
</evidence>
<dbReference type="InterPro" id="IPR039994">
    <property type="entry name" value="NO66-like"/>
</dbReference>
<dbReference type="PANTHER" id="PTHR13096">
    <property type="entry name" value="MINA53 MYC INDUCED NUCLEAR ANTIGEN"/>
    <property type="match status" value="1"/>
</dbReference>
<accession>A0ABP5LIV1</accession>
<evidence type="ECO:0000313" key="6">
    <source>
        <dbReference type="EMBL" id="GAA2147190.1"/>
    </source>
</evidence>
<dbReference type="SUPFAM" id="SSF51197">
    <property type="entry name" value="Clavaminate synthase-like"/>
    <property type="match status" value="1"/>
</dbReference>
<evidence type="ECO:0000313" key="7">
    <source>
        <dbReference type="Proteomes" id="UP001422759"/>
    </source>
</evidence>
<keyword evidence="3" id="KW-0408">Iron</keyword>
<comment type="cofactor">
    <cofactor evidence="1">
        <name>Fe(2+)</name>
        <dbReference type="ChEBI" id="CHEBI:29033"/>
    </cofactor>
</comment>
<keyword evidence="7" id="KW-1185">Reference proteome</keyword>
<dbReference type="Proteomes" id="UP001422759">
    <property type="component" value="Unassembled WGS sequence"/>
</dbReference>
<sequence>MSPYPTHSEKKGGTAMRTSTGLEPSAARQDFTALGSLVGDVPGFLATAWRREARVLRPDRPPLDAVTLTDLDRVLLGSRLRLPYLEMLKAGRHQPPDRFTGNRLVGGVSYHGWADRAGVLRELADGATLLLRNVEHWHEPVAALTRCLAGELGRRVEAFVFVTPPGAQGLRTHRDDADVFVVQLNGRKRWNVHRPPQDGDWAAAPEPNPGPPILEAAVETGEVLYIPRGAPHSAVGDQEGLSVHLSLTVRQAGTDDLQAALRERLESGPRVAPLPVDEAGMLAAAAELLARYRRCLDSLTPAQLVDAADTAVRTALQGTGQADAGPLPSVLDFARSLVGPAADAPA</sequence>
<evidence type="ECO:0000256" key="4">
    <source>
        <dbReference type="SAM" id="MobiDB-lite"/>
    </source>
</evidence>
<organism evidence="6 7">
    <name type="scientific">Kitasatospora kazusensis</name>
    <dbReference type="NCBI Taxonomy" id="407974"/>
    <lineage>
        <taxon>Bacteria</taxon>
        <taxon>Bacillati</taxon>
        <taxon>Actinomycetota</taxon>
        <taxon>Actinomycetes</taxon>
        <taxon>Kitasatosporales</taxon>
        <taxon>Streptomycetaceae</taxon>
        <taxon>Kitasatospora</taxon>
    </lineage>
</organism>
<keyword evidence="2" id="KW-0479">Metal-binding</keyword>
<dbReference type="Pfam" id="PF08007">
    <property type="entry name" value="JmjC_2"/>
    <property type="match status" value="1"/>
</dbReference>
<gene>
    <name evidence="6" type="ORF">GCM10009760_37740</name>
</gene>
<dbReference type="InterPro" id="IPR003347">
    <property type="entry name" value="JmjC_dom"/>
</dbReference>
<dbReference type="Gene3D" id="2.60.120.650">
    <property type="entry name" value="Cupin"/>
    <property type="match status" value="1"/>
</dbReference>
<dbReference type="EMBL" id="BAAANT010000021">
    <property type="protein sequence ID" value="GAA2147190.1"/>
    <property type="molecule type" value="Genomic_DNA"/>
</dbReference>
<dbReference type="PANTHER" id="PTHR13096:SF8">
    <property type="entry name" value="RIBOSOMAL OXYGENASE 1"/>
    <property type="match status" value="1"/>
</dbReference>
<evidence type="ECO:0000256" key="1">
    <source>
        <dbReference type="ARBA" id="ARBA00001954"/>
    </source>
</evidence>
<reference evidence="7" key="1">
    <citation type="journal article" date="2019" name="Int. J. Syst. Evol. Microbiol.">
        <title>The Global Catalogue of Microorganisms (GCM) 10K type strain sequencing project: providing services to taxonomists for standard genome sequencing and annotation.</title>
        <authorList>
            <consortium name="The Broad Institute Genomics Platform"/>
            <consortium name="The Broad Institute Genome Sequencing Center for Infectious Disease"/>
            <person name="Wu L."/>
            <person name="Ma J."/>
        </authorList>
    </citation>
    <scope>NUCLEOTIDE SEQUENCE [LARGE SCALE GENOMIC DNA]</scope>
    <source>
        <strain evidence="7">JCM 14560</strain>
    </source>
</reference>
<feature type="region of interest" description="Disordered" evidence="4">
    <location>
        <begin position="1"/>
        <end position="24"/>
    </location>
</feature>
<proteinExistence type="predicted"/>
<dbReference type="PROSITE" id="PS51184">
    <property type="entry name" value="JMJC"/>
    <property type="match status" value="1"/>
</dbReference>
<evidence type="ECO:0000256" key="3">
    <source>
        <dbReference type="ARBA" id="ARBA00023004"/>
    </source>
</evidence>
<evidence type="ECO:0000256" key="2">
    <source>
        <dbReference type="ARBA" id="ARBA00022723"/>
    </source>
</evidence>
<comment type="caution">
    <text evidence="6">The sequence shown here is derived from an EMBL/GenBank/DDBJ whole genome shotgun (WGS) entry which is preliminary data.</text>
</comment>
<feature type="domain" description="JmjC" evidence="5">
    <location>
        <begin position="115"/>
        <end position="266"/>
    </location>
</feature>